<protein>
    <submittedName>
        <fullName evidence="5">Transcription regulator, AraC family</fullName>
    </submittedName>
</protein>
<evidence type="ECO:0000256" key="3">
    <source>
        <dbReference type="ARBA" id="ARBA00023163"/>
    </source>
</evidence>
<dbReference type="InterPro" id="IPR009057">
    <property type="entry name" value="Homeodomain-like_sf"/>
</dbReference>
<dbReference type="STRING" id="1844006.PhaeoP97_02479"/>
<accession>A0A1L3I6U1</accession>
<evidence type="ECO:0000256" key="1">
    <source>
        <dbReference type="ARBA" id="ARBA00023015"/>
    </source>
</evidence>
<keyword evidence="6" id="KW-1185">Reference proteome</keyword>
<organism evidence="5 6">
    <name type="scientific">Phaeobacter porticola</name>
    <dbReference type="NCBI Taxonomy" id="1844006"/>
    <lineage>
        <taxon>Bacteria</taxon>
        <taxon>Pseudomonadati</taxon>
        <taxon>Pseudomonadota</taxon>
        <taxon>Alphaproteobacteria</taxon>
        <taxon>Rhodobacterales</taxon>
        <taxon>Roseobacteraceae</taxon>
        <taxon>Phaeobacter</taxon>
    </lineage>
</organism>
<evidence type="ECO:0000313" key="6">
    <source>
        <dbReference type="Proteomes" id="UP000183859"/>
    </source>
</evidence>
<dbReference type="GO" id="GO:0043565">
    <property type="term" value="F:sequence-specific DNA binding"/>
    <property type="evidence" value="ECO:0007669"/>
    <property type="project" value="InterPro"/>
</dbReference>
<dbReference type="RefSeq" id="WP_072505287.1">
    <property type="nucleotide sequence ID" value="NZ_CP016364.1"/>
</dbReference>
<dbReference type="Gene3D" id="1.10.10.60">
    <property type="entry name" value="Homeodomain-like"/>
    <property type="match status" value="1"/>
</dbReference>
<dbReference type="SUPFAM" id="SSF46689">
    <property type="entry name" value="Homeodomain-like"/>
    <property type="match status" value="1"/>
</dbReference>
<dbReference type="AlphaFoldDB" id="A0A1L3I6U1"/>
<dbReference type="InterPro" id="IPR032783">
    <property type="entry name" value="AraC_lig"/>
</dbReference>
<dbReference type="PANTHER" id="PTHR46796:SF7">
    <property type="entry name" value="ARAC FAMILY TRANSCRIPTIONAL REGULATOR"/>
    <property type="match status" value="1"/>
</dbReference>
<dbReference type="GO" id="GO:0003700">
    <property type="term" value="F:DNA-binding transcription factor activity"/>
    <property type="evidence" value="ECO:0007669"/>
    <property type="project" value="InterPro"/>
</dbReference>
<evidence type="ECO:0000256" key="2">
    <source>
        <dbReference type="ARBA" id="ARBA00023125"/>
    </source>
</evidence>
<dbReference type="PANTHER" id="PTHR46796">
    <property type="entry name" value="HTH-TYPE TRANSCRIPTIONAL ACTIVATOR RHAS-RELATED"/>
    <property type="match status" value="1"/>
</dbReference>
<evidence type="ECO:0000259" key="4">
    <source>
        <dbReference type="PROSITE" id="PS01124"/>
    </source>
</evidence>
<name>A0A1L3I6U1_9RHOB</name>
<proteinExistence type="predicted"/>
<keyword evidence="1" id="KW-0805">Transcription regulation</keyword>
<evidence type="ECO:0000313" key="5">
    <source>
        <dbReference type="EMBL" id="APG47864.1"/>
    </source>
</evidence>
<reference evidence="6" key="1">
    <citation type="submission" date="2016-07" db="EMBL/GenBank/DDBJ databases">
        <title>Phaeobacter portensis sp. nov., a tropodithietic acid producing bacterium isolated from a German harbor.</title>
        <authorList>
            <person name="Freese H.M."/>
            <person name="Bunk B."/>
            <person name="Breider S."/>
            <person name="Brinkhoff T."/>
        </authorList>
    </citation>
    <scope>NUCLEOTIDE SEQUENCE [LARGE SCALE GENOMIC DNA]</scope>
    <source>
        <strain evidence="6">P97</strain>
    </source>
</reference>
<dbReference type="OrthoDB" id="9783876at2"/>
<dbReference type="InterPro" id="IPR018060">
    <property type="entry name" value="HTH_AraC"/>
</dbReference>
<dbReference type="EMBL" id="CP016364">
    <property type="protein sequence ID" value="APG47864.1"/>
    <property type="molecule type" value="Genomic_DNA"/>
</dbReference>
<dbReference type="InterPro" id="IPR050204">
    <property type="entry name" value="AraC_XylS_family_regulators"/>
</dbReference>
<dbReference type="Proteomes" id="UP000183859">
    <property type="component" value="Chromosome"/>
</dbReference>
<sequence>MSDVISDLLNMMRVRGTANICKNIRPPWGMQVDQAGNLSRSHLILSGSTWIELTDTQTRAQLQAGDFVLVLNGRAHLLTDRPSGTPPTRHAILALNIPPSFESAATGQHQTQLLCGYFQITQSAPPALTDRLRDLLIMRRGSDTEAARTRLTIEMLTQELNLAKPFTLAILDRLTETLSFCAMRHWLRSAMAPGEALHALADTKLQTALIAFHADPVAAWTVAEQARVSGQSRTAFATHFKAATGLSPIAYVSRWRIEMARRLLADSDGRWIKLPNTLAMVTPTPLVGPPSGHQDPRPVAFVAGHAADRLTPGGSRETL</sequence>
<feature type="domain" description="HTH araC/xylS-type" evidence="4">
    <location>
        <begin position="206"/>
        <end position="268"/>
    </location>
</feature>
<dbReference type="Pfam" id="PF12852">
    <property type="entry name" value="Cupin_6"/>
    <property type="match status" value="1"/>
</dbReference>
<keyword evidence="2" id="KW-0238">DNA-binding</keyword>
<dbReference type="PROSITE" id="PS01124">
    <property type="entry name" value="HTH_ARAC_FAMILY_2"/>
    <property type="match status" value="1"/>
</dbReference>
<dbReference type="KEGG" id="php:PhaeoP97_02479"/>
<gene>
    <name evidence="5" type="ORF">PhaeoP97_02479</name>
</gene>
<keyword evidence="3" id="KW-0804">Transcription</keyword>